<gene>
    <name evidence="1" type="ORF">IHE45_16G075400</name>
</gene>
<keyword evidence="1" id="KW-0808">Transferase</keyword>
<dbReference type="EC" id="2.7.11.1" evidence="1"/>
<dbReference type="Proteomes" id="UP000827976">
    <property type="component" value="Chromosome 16"/>
</dbReference>
<sequence>MTSLLSLSSPFPLPPLNPNPNPNPNCAPSQSSLFYRSSSTYYSPLSHKNPNPNSSSKFPMPSRPFSPSSPRAHKAHALLLAGAVAGATLLVVILVLLMLLYFYFSLYRRSPTLPLPSPSPLPLRRFRHRDLRRATASFHHSRRLGRGSTATVLRAALLPAAAVKLFDPIAVSETTFLNEFHTLAAIPHSPFIVSLLGYCLNRRCRALVFEFMPNGSLQDALFHPSDALTWDHRFRIILDVAQALAFLHLECDPPVIHGDIKPSNVLLGADFSAKISDFGLARFKTEGDLGVDMFSQELWKSQELASPEADFAFAPPPKKVATGVARANDKGKEPALAPTPPAPATAAVVPCNEESVNLEHSNGEWGKDWWWKQDGSGELSSKEYVHEWIGSQICVGWEDEENGEQKSSPLNSRGEAFFNNCEAKHEKKLSNGGVDKKTKKVREWWKEEYFAEISKKGKHDEGFGFGLRSMRWFRNASCRGGGGAVSSCSSNGNGYVKNMEVSFRNGWKRKRSRSAGSELFSGEMFSRELSSTTSMRGTVCYIAPESGNSMEKGDVYSFGVLILVILSGRRPLHVLSSPMKLEKANLVSWCRHLAQSGNVLDLVDERLKDLYDKEQASLCINLALLCLQRSPELRPDSGDIVRILKGEMDIPVVPFEFSPSPKLNSRSRRRTPTR</sequence>
<evidence type="ECO:0000313" key="2">
    <source>
        <dbReference type="Proteomes" id="UP000827976"/>
    </source>
</evidence>
<reference evidence="2" key="1">
    <citation type="journal article" date="2022" name="Nat. Commun.">
        <title>Chromosome evolution and the genetic basis of agronomically important traits in greater yam.</title>
        <authorList>
            <person name="Bredeson J.V."/>
            <person name="Lyons J.B."/>
            <person name="Oniyinde I.O."/>
            <person name="Okereke N.R."/>
            <person name="Kolade O."/>
            <person name="Nnabue I."/>
            <person name="Nwadili C.O."/>
            <person name="Hribova E."/>
            <person name="Parker M."/>
            <person name="Nwogha J."/>
            <person name="Shu S."/>
            <person name="Carlson J."/>
            <person name="Kariba R."/>
            <person name="Muthemba S."/>
            <person name="Knop K."/>
            <person name="Barton G.J."/>
            <person name="Sherwood A.V."/>
            <person name="Lopez-Montes A."/>
            <person name="Asiedu R."/>
            <person name="Jamnadass R."/>
            <person name="Muchugi A."/>
            <person name="Goodstein D."/>
            <person name="Egesi C.N."/>
            <person name="Featherston J."/>
            <person name="Asfaw A."/>
            <person name="Simpson G.G."/>
            <person name="Dolezel J."/>
            <person name="Hendre P.S."/>
            <person name="Van Deynze A."/>
            <person name="Kumar P.L."/>
            <person name="Obidiegwu J.E."/>
            <person name="Bhattacharjee R."/>
            <person name="Rokhsar D.S."/>
        </authorList>
    </citation>
    <scope>NUCLEOTIDE SEQUENCE [LARGE SCALE GENOMIC DNA]</scope>
    <source>
        <strain evidence="2">cv. TDa95/00328</strain>
    </source>
</reference>
<evidence type="ECO:0000313" key="1">
    <source>
        <dbReference type="EMBL" id="KAH7660079.1"/>
    </source>
</evidence>
<dbReference type="EMBL" id="CM037026">
    <property type="protein sequence ID" value="KAH7660079.1"/>
    <property type="molecule type" value="Genomic_DNA"/>
</dbReference>
<keyword evidence="2" id="KW-1185">Reference proteome</keyword>
<keyword evidence="1" id="KW-0418">Kinase</keyword>
<accession>A0ACB7UIG2</accession>
<keyword evidence="1" id="KW-0723">Serine/threonine-protein kinase</keyword>
<name>A0ACB7UIG2_DIOAL</name>
<comment type="caution">
    <text evidence="1">The sequence shown here is derived from an EMBL/GenBank/DDBJ whole genome shotgun (WGS) entry which is preliminary data.</text>
</comment>
<protein>
    <submittedName>
        <fullName evidence="1">Non-specific serine/threonine protein kinase protein</fullName>
        <ecNumber evidence="1">2.7.11.1</ecNumber>
    </submittedName>
</protein>
<proteinExistence type="predicted"/>
<organism evidence="1 2">
    <name type="scientific">Dioscorea alata</name>
    <name type="common">Purple yam</name>
    <dbReference type="NCBI Taxonomy" id="55571"/>
    <lineage>
        <taxon>Eukaryota</taxon>
        <taxon>Viridiplantae</taxon>
        <taxon>Streptophyta</taxon>
        <taxon>Embryophyta</taxon>
        <taxon>Tracheophyta</taxon>
        <taxon>Spermatophyta</taxon>
        <taxon>Magnoliopsida</taxon>
        <taxon>Liliopsida</taxon>
        <taxon>Dioscoreales</taxon>
        <taxon>Dioscoreaceae</taxon>
        <taxon>Dioscorea</taxon>
    </lineage>
</organism>